<organism evidence="2">
    <name type="scientific">Chitinibacter mangrovi</name>
    <dbReference type="NCBI Taxonomy" id="3153927"/>
    <lineage>
        <taxon>Bacteria</taxon>
        <taxon>Pseudomonadati</taxon>
        <taxon>Pseudomonadota</taxon>
        <taxon>Betaproteobacteria</taxon>
        <taxon>Neisseriales</taxon>
        <taxon>Chitinibacteraceae</taxon>
        <taxon>Chitinibacter</taxon>
    </lineage>
</organism>
<dbReference type="Pfam" id="PF05299">
    <property type="entry name" value="Peptidase_M61"/>
    <property type="match status" value="1"/>
</dbReference>
<sequence length="603" mass="67438">MRIHYSIKPLDLASHRFTVQLTITQPDPAGQILQLPCWIPGSYLIREFARNLVHISASCAGQAVTLEKRDKSTWQAAPCPGPLTVSYEVYAFDLSVRGAYLDQTRAFFNGTSVFLQVKGQEHLPCHIELNAQDFAAGSNWQVATGLKAESIDEAGFGNYVACNYDELIDCPVEVSDFASVEFEACGVPHRMVISGRHQADLARLSRDLKAICEYQIHLFGEPAPFDRYLFMTMAVGDGYGGLEHRNSTALICNRSDLPQAGDESITPAYRQFLGLCSHEYFHSWNVKRIKPATFAPYDLQQENYTTLLWAFEGITSYYDDLCLLRSGLIDLDTYLQLLAQTATAVYRGYGHQRQTLENSSMDTWVKYYRPDENSPNELVSYYTKGALVALCLDLHIRQQTQNRKSLDHVMQALWLRYGRDFDQHGRGVGEQEWEALAAEVSGLDLQDFFDRALRSTEPLPLSDLLDHIGIEMQERPATGSNDKGGWQESLSRPALSWGCRYSTDAAGIKVSHVFYEQAACRAGLAAGDVIVAIDGLRANTTLLERLFATPSAAQTHVLHVFRRDELMQLRLVPDIAPADTIGFQIKKGSSQQEAENLSSFTGN</sequence>
<name>A0AAU7FAH1_9NEIS</name>
<dbReference type="SUPFAM" id="SSF50156">
    <property type="entry name" value="PDZ domain-like"/>
    <property type="match status" value="1"/>
</dbReference>
<dbReference type="InterPro" id="IPR027268">
    <property type="entry name" value="Peptidase_M4/M1_CTD_sf"/>
</dbReference>
<dbReference type="InterPro" id="IPR024191">
    <property type="entry name" value="Peptidase_M61"/>
</dbReference>
<dbReference type="InterPro" id="IPR001478">
    <property type="entry name" value="PDZ"/>
</dbReference>
<dbReference type="EMBL" id="CP157355">
    <property type="protein sequence ID" value="XBM00703.1"/>
    <property type="molecule type" value="Genomic_DNA"/>
</dbReference>
<evidence type="ECO:0000313" key="2">
    <source>
        <dbReference type="EMBL" id="XBM00703.1"/>
    </source>
</evidence>
<reference evidence="2" key="1">
    <citation type="submission" date="2024-05" db="EMBL/GenBank/DDBJ databases">
        <authorList>
            <person name="Yang L."/>
            <person name="Pan L."/>
        </authorList>
    </citation>
    <scope>NUCLEOTIDE SEQUENCE</scope>
    <source>
        <strain evidence="2">FCG-7</strain>
    </source>
</reference>
<protein>
    <submittedName>
        <fullName evidence="2">PDZ domain-containing protein</fullName>
    </submittedName>
</protein>
<feature type="domain" description="PDZ" evidence="1">
    <location>
        <begin position="466"/>
        <end position="564"/>
    </location>
</feature>
<dbReference type="PIRSF" id="PIRSF016493">
    <property type="entry name" value="Glycyl_aminpptds"/>
    <property type="match status" value="1"/>
</dbReference>
<dbReference type="SMART" id="SM00228">
    <property type="entry name" value="PDZ"/>
    <property type="match status" value="1"/>
</dbReference>
<dbReference type="InterPro" id="IPR007963">
    <property type="entry name" value="Peptidase_M61_catalytic"/>
</dbReference>
<accession>A0AAU7FAH1</accession>
<gene>
    <name evidence="2" type="ORF">ABHF33_16885</name>
</gene>
<dbReference type="AlphaFoldDB" id="A0AAU7FAH1"/>
<evidence type="ECO:0000259" key="1">
    <source>
        <dbReference type="SMART" id="SM00228"/>
    </source>
</evidence>
<dbReference type="KEGG" id="cmav:ABHF33_16885"/>
<dbReference type="Gene3D" id="2.30.42.10">
    <property type="match status" value="1"/>
</dbReference>
<dbReference type="Gene3D" id="2.60.40.3650">
    <property type="match status" value="1"/>
</dbReference>
<dbReference type="InterPro" id="IPR036034">
    <property type="entry name" value="PDZ_sf"/>
</dbReference>
<dbReference type="InterPro" id="IPR040756">
    <property type="entry name" value="Peptidase_M61_N"/>
</dbReference>
<dbReference type="RefSeq" id="WP_348945040.1">
    <property type="nucleotide sequence ID" value="NZ_CP157355.1"/>
</dbReference>
<dbReference type="Pfam" id="PF17899">
    <property type="entry name" value="Peptidase_M61_N"/>
    <property type="match status" value="1"/>
</dbReference>
<proteinExistence type="predicted"/>
<dbReference type="SUPFAM" id="SSF55486">
    <property type="entry name" value="Metalloproteases ('zincins'), catalytic domain"/>
    <property type="match status" value="1"/>
</dbReference>
<dbReference type="Gene3D" id="1.10.390.10">
    <property type="entry name" value="Neutral Protease Domain 2"/>
    <property type="match status" value="1"/>
</dbReference>